<evidence type="ECO:0000256" key="1">
    <source>
        <dbReference type="SAM" id="Phobius"/>
    </source>
</evidence>
<name>A0A6V7VKV4_MELEN</name>
<keyword evidence="1" id="KW-0812">Transmembrane</keyword>
<evidence type="ECO:0000313" key="2">
    <source>
        <dbReference type="EMBL" id="CAD2175422.1"/>
    </source>
</evidence>
<keyword evidence="1" id="KW-0472">Membrane</keyword>
<gene>
    <name evidence="2" type="ORF">MENT_LOCUS27145</name>
</gene>
<dbReference type="EMBL" id="CAJEWN010000253">
    <property type="protein sequence ID" value="CAD2175422.1"/>
    <property type="molecule type" value="Genomic_DNA"/>
</dbReference>
<accession>A0A6V7VKV4</accession>
<dbReference type="AlphaFoldDB" id="A0A6V7VKV4"/>
<sequence>MLFLLRLYFFIIFILVILPLFNHLVIAQAPKRAAPHTARLAPPPIVQKFSNPLLVSRADRTPMIHPPSIRPPKGVALMLNRAKLKDFMRIGREIIRQRQLLQAKAKHRQ</sequence>
<proteinExistence type="predicted"/>
<protein>
    <submittedName>
        <fullName evidence="2">Uncharacterized protein</fullName>
    </submittedName>
</protein>
<keyword evidence="1" id="KW-1133">Transmembrane helix</keyword>
<reference evidence="2 3" key="1">
    <citation type="submission" date="2020-08" db="EMBL/GenBank/DDBJ databases">
        <authorList>
            <person name="Koutsovoulos G."/>
            <person name="Danchin GJ E."/>
        </authorList>
    </citation>
    <scope>NUCLEOTIDE SEQUENCE [LARGE SCALE GENOMIC DNA]</scope>
</reference>
<feature type="transmembrane region" description="Helical" evidence="1">
    <location>
        <begin position="6"/>
        <end position="26"/>
    </location>
</feature>
<comment type="caution">
    <text evidence="2">The sequence shown here is derived from an EMBL/GenBank/DDBJ whole genome shotgun (WGS) entry which is preliminary data.</text>
</comment>
<organism evidence="2 3">
    <name type="scientific">Meloidogyne enterolobii</name>
    <name type="common">Root-knot nematode worm</name>
    <name type="synonym">Meloidogyne mayaguensis</name>
    <dbReference type="NCBI Taxonomy" id="390850"/>
    <lineage>
        <taxon>Eukaryota</taxon>
        <taxon>Metazoa</taxon>
        <taxon>Ecdysozoa</taxon>
        <taxon>Nematoda</taxon>
        <taxon>Chromadorea</taxon>
        <taxon>Rhabditida</taxon>
        <taxon>Tylenchina</taxon>
        <taxon>Tylenchomorpha</taxon>
        <taxon>Tylenchoidea</taxon>
        <taxon>Meloidogynidae</taxon>
        <taxon>Meloidogyninae</taxon>
        <taxon>Meloidogyne</taxon>
    </lineage>
</organism>
<evidence type="ECO:0000313" key="3">
    <source>
        <dbReference type="Proteomes" id="UP000580250"/>
    </source>
</evidence>
<dbReference type="OrthoDB" id="5876575at2759"/>
<dbReference type="Proteomes" id="UP000580250">
    <property type="component" value="Unassembled WGS sequence"/>
</dbReference>